<dbReference type="SUPFAM" id="SSF46785">
    <property type="entry name" value="Winged helix' DNA-binding domain"/>
    <property type="match status" value="1"/>
</dbReference>
<evidence type="ECO:0000313" key="1">
    <source>
        <dbReference type="EMBL" id="EIJ64943.1"/>
    </source>
</evidence>
<dbReference type="OrthoDB" id="4867at2157"/>
<keyword evidence="2" id="KW-1185">Reference proteome</keyword>
<accession>I3CZQ0</accession>
<proteinExistence type="predicted"/>
<dbReference type="Proteomes" id="UP000003423">
    <property type="component" value="Unassembled WGS sequence"/>
</dbReference>
<organism evidence="1 2">
    <name type="scientific">Candidatus Nitrosopumilus salarius BD31</name>
    <dbReference type="NCBI Taxonomy" id="859350"/>
    <lineage>
        <taxon>Archaea</taxon>
        <taxon>Nitrososphaerota</taxon>
        <taxon>Nitrososphaeria</taxon>
        <taxon>Nitrosopumilales</taxon>
        <taxon>Nitrosopumilaceae</taxon>
        <taxon>Nitrosopumilus</taxon>
    </lineage>
</organism>
<name>I3CZQ0_9ARCH</name>
<dbReference type="InterPro" id="IPR036390">
    <property type="entry name" value="WH_DNA-bd_sf"/>
</dbReference>
<dbReference type="EMBL" id="AEXL02000168">
    <property type="protein sequence ID" value="EIJ64943.1"/>
    <property type="molecule type" value="Genomic_DNA"/>
</dbReference>
<evidence type="ECO:0000313" key="2">
    <source>
        <dbReference type="Proteomes" id="UP000003423"/>
    </source>
</evidence>
<dbReference type="PATRIC" id="fig|859350.6.peg.1956"/>
<reference evidence="1 2" key="1">
    <citation type="journal article" date="2012" name="J. Bacteriol.">
        <title>Genome sequence of "Candidatus Nitrosopumilus salaria" BD31, an ammonia-oxidizing archaeon from the San Francisco Bay estuary.</title>
        <authorList>
            <person name="Mosier A.C."/>
            <person name="Allen E.E."/>
            <person name="Kim M."/>
            <person name="Ferriera S."/>
            <person name="Francis C.A."/>
        </authorList>
    </citation>
    <scope>NUCLEOTIDE SEQUENCE [LARGE SCALE GENOMIC DNA]</scope>
    <source>
        <strain evidence="1 2">BD31</strain>
    </source>
</reference>
<dbReference type="AlphaFoldDB" id="I3CZQ0"/>
<sequence length="188" mass="22158">MDKNSEIIRTEIIRILNENGKIRGTELAKRVIKKVGNEKTVYREISLLVEAGEIEKKVYNRSHIEYELINLYESVNKQLKNVHGEIMIIFDEIINFKKISRSENFSFHQRLRSIIHQIQIVQTIDGVMKLLSYYPSFKKDQMFSQVIRKISDCWEIIMDSIVHQPEESFLNEVLANLNISRIDSNNMN</sequence>
<comment type="caution">
    <text evidence="1">The sequence shown here is derived from an EMBL/GenBank/DDBJ whole genome shotgun (WGS) entry which is preliminary data.</text>
</comment>
<dbReference type="RefSeq" id="WP_008301795.1">
    <property type="nucleotide sequence ID" value="NZ_AEXL02000168.1"/>
</dbReference>
<gene>
    <name evidence="1" type="ORF">BD31_I0861</name>
</gene>
<protein>
    <submittedName>
        <fullName evidence="1">Uncharacterized protein</fullName>
    </submittedName>
</protein>